<protein>
    <submittedName>
        <fullName evidence="8">Glyco_transf_64 domain-containing protein</fullName>
    </submittedName>
</protein>
<dbReference type="InterPro" id="IPR015338">
    <property type="entry name" value="GT64_dom"/>
</dbReference>
<dbReference type="InterPro" id="IPR004263">
    <property type="entry name" value="Exostosin"/>
</dbReference>
<feature type="transmembrane region" description="Helical" evidence="6">
    <location>
        <begin position="66"/>
        <end position="84"/>
    </location>
</feature>
<dbReference type="Gene3D" id="3.90.550.10">
    <property type="entry name" value="Spore Coat Polysaccharide Biosynthesis Protein SpsA, Chain A"/>
    <property type="match status" value="1"/>
</dbReference>
<organism evidence="8">
    <name type="scientific">Mesocestoides corti</name>
    <name type="common">Flatworm</name>
    <dbReference type="NCBI Taxonomy" id="53468"/>
    <lineage>
        <taxon>Eukaryota</taxon>
        <taxon>Metazoa</taxon>
        <taxon>Spiralia</taxon>
        <taxon>Lophotrochozoa</taxon>
        <taxon>Platyhelminthes</taxon>
        <taxon>Cestoda</taxon>
        <taxon>Eucestoda</taxon>
        <taxon>Cyclophyllidea</taxon>
        <taxon>Mesocestoididae</taxon>
        <taxon>Mesocestoides</taxon>
    </lineage>
</organism>
<dbReference type="PANTHER" id="PTHR48261:SF2">
    <property type="entry name" value="ACETYLGLUCOSAMINYLTRANSFERASE"/>
    <property type="match status" value="1"/>
</dbReference>
<evidence type="ECO:0000256" key="6">
    <source>
        <dbReference type="SAM" id="Phobius"/>
    </source>
</evidence>
<dbReference type="InterPro" id="IPR029044">
    <property type="entry name" value="Nucleotide-diphossugar_trans"/>
</dbReference>
<evidence type="ECO:0000256" key="3">
    <source>
        <dbReference type="ARBA" id="ARBA00022679"/>
    </source>
</evidence>
<keyword evidence="6" id="KW-0812">Transmembrane</keyword>
<dbReference type="SUPFAM" id="SSF53448">
    <property type="entry name" value="Nucleotide-diphospho-sugar transferases"/>
    <property type="match status" value="1"/>
</dbReference>
<comment type="subcellular location">
    <subcellularLocation>
        <location evidence="1">Endoplasmic reticulum membrane</location>
        <topology evidence="1">Single-pass type II membrane protein</topology>
    </subcellularLocation>
</comment>
<dbReference type="GO" id="GO:0005789">
    <property type="term" value="C:endoplasmic reticulum membrane"/>
    <property type="evidence" value="ECO:0007669"/>
    <property type="project" value="UniProtKB-SubCell"/>
</dbReference>
<feature type="domain" description="Glycosyl transferase 64" evidence="7">
    <location>
        <begin position="547"/>
        <end position="783"/>
    </location>
</feature>
<evidence type="ECO:0000259" key="7">
    <source>
        <dbReference type="Pfam" id="PF09258"/>
    </source>
</evidence>
<proteinExistence type="inferred from homology"/>
<dbReference type="PANTHER" id="PTHR48261">
    <property type="entry name" value="ACETYLGLUCOSAMINYLTRANSFERASE"/>
    <property type="match status" value="1"/>
</dbReference>
<dbReference type="GO" id="GO:1901135">
    <property type="term" value="P:carbohydrate derivative metabolic process"/>
    <property type="evidence" value="ECO:0007669"/>
    <property type="project" value="UniProtKB-ARBA"/>
</dbReference>
<keyword evidence="6" id="KW-1133">Transmembrane helix</keyword>
<keyword evidence="3" id="KW-0808">Transferase</keyword>
<dbReference type="Pfam" id="PF09258">
    <property type="entry name" value="Glyco_transf_64"/>
    <property type="match status" value="1"/>
</dbReference>
<evidence type="ECO:0000256" key="2">
    <source>
        <dbReference type="ARBA" id="ARBA00010271"/>
    </source>
</evidence>
<evidence type="ECO:0000313" key="8">
    <source>
        <dbReference type="WBParaSite" id="MCU_005632-RB"/>
    </source>
</evidence>
<evidence type="ECO:0000256" key="5">
    <source>
        <dbReference type="ARBA" id="ARBA00023157"/>
    </source>
</evidence>
<keyword evidence="4 6" id="KW-0472">Membrane</keyword>
<name>A0A5K3F5L6_MESCO</name>
<dbReference type="GO" id="GO:0016757">
    <property type="term" value="F:glycosyltransferase activity"/>
    <property type="evidence" value="ECO:0007669"/>
    <property type="project" value="InterPro"/>
</dbReference>
<accession>A0A5K3F5L6</accession>
<dbReference type="AlphaFoldDB" id="A0A5K3F5L6"/>
<comment type="similarity">
    <text evidence="2">Belongs to the glycosyltransferase 47 family.</text>
</comment>
<keyword evidence="5" id="KW-1015">Disulfide bond</keyword>
<evidence type="ECO:0000256" key="4">
    <source>
        <dbReference type="ARBA" id="ARBA00023136"/>
    </source>
</evidence>
<evidence type="ECO:0000256" key="1">
    <source>
        <dbReference type="ARBA" id="ARBA00004648"/>
    </source>
</evidence>
<dbReference type="WBParaSite" id="MCU_005632-RB">
    <property type="protein sequence ID" value="MCU_005632-RB"/>
    <property type="gene ID" value="MCU_005632"/>
</dbReference>
<reference evidence="8" key="1">
    <citation type="submission" date="2019-11" db="UniProtKB">
        <authorList>
            <consortium name="WormBaseParasite"/>
        </authorList>
    </citation>
    <scope>IDENTIFICATION</scope>
</reference>
<sequence length="786" mass="89916">MNCMHGFISDVSITNATNTESMYYAGRQCYSKSSEKVAAKQHPFIVTEKGLYVIHMWRKVHRLCKILLVASLGLLAFLIVAHLFSHDDADLRLALPRKEIILEENGINLRFNPESKGMARIIVKVDDHGHENMSEALVDLRSYLLRSQLQVCTSQSELKTHFTTTYSLLPRLYSTCIPGRMRLALTKEALSDCLTKWEDEYCFAFFDVHDKLPSEKILVASPDYGLNRRDFSLAPFGVVFPYWPMAPVTVHTPQPMFNTHRVIMNPSRRAYIIGTDLGRLSGNAKEELPSIITSLSNVAQVNVSIRSSGNRECFPNETLPMRETQEFLPCSQARNIIQKSSFCLIVVNDWENITPSAVRSIHAQLWTCLKFHSIPLIPTHYVKENAEKVLPFFGLLESLWSRAIVFQPFINASDFVHRLMEIFSNEGVVLMDKGAKLFNRHLATVGKQVETAVAALNRALSFPQPALPVVKTYQTGRIQDTRVHIYEVYDYPKESKSFMPSGLVQPNEECDPPSDDAFEGPLWTLETSPWQRCKASEEETRNLSNTFTVIFLTYDRTAMLISNIKRFLQIQDLIHSILVVWNHPTLKPESFVWPQTPFPINVIRVPLNKLQSRFLPFDIIKTDAVLTLDDEVVPDGKSTRAGFSLWKEHPDRLVGFVARGHKWYDRMGQFRYVATAQPTYSFILTGASFFHKYYLYAYTFELLHEIYAVVDEIMNCEDIAMNMLTQQISEKPPLRVISGTRFACPSCTEGLSRKKGHYHMRSACITNFIHLFGYDPLKTTNFMKKV</sequence>